<keyword evidence="2" id="KW-1185">Reference proteome</keyword>
<dbReference type="EMBL" id="JAWDJR010000004">
    <property type="protein sequence ID" value="KAK9975597.1"/>
    <property type="molecule type" value="Genomic_DNA"/>
</dbReference>
<reference evidence="1 2" key="1">
    <citation type="submission" date="2024-05" db="EMBL/GenBank/DDBJ databases">
        <title>A high-quality chromosomal-level genome assembly of Topmouth culter (Culter alburnus).</title>
        <authorList>
            <person name="Zhao H."/>
        </authorList>
    </citation>
    <scope>NUCLEOTIDE SEQUENCE [LARGE SCALE GENOMIC DNA]</scope>
    <source>
        <strain evidence="1">CATC2023</strain>
        <tissue evidence="1">Muscle</tissue>
    </source>
</reference>
<evidence type="ECO:0000313" key="1">
    <source>
        <dbReference type="EMBL" id="KAK9975597.1"/>
    </source>
</evidence>
<gene>
    <name evidence="1" type="ORF">ABG768_020842</name>
</gene>
<sequence>MLKNLMCRFIKPEVMQEAKSVKKLLDVDIKLPTNYTDCSSVDLGYVTNRILKELRAKQKVGASTIMDFRRSCRDGLVAMVDKLQQKSPLKYILVINMGFLDPVNMANEETDQLKGMLRRTLA</sequence>
<dbReference type="AlphaFoldDB" id="A0AAW2AQC0"/>
<name>A0AAW2AQC0_CULAL</name>
<comment type="caution">
    <text evidence="1">The sequence shown here is derived from an EMBL/GenBank/DDBJ whole genome shotgun (WGS) entry which is preliminary data.</text>
</comment>
<evidence type="ECO:0000313" key="2">
    <source>
        <dbReference type="Proteomes" id="UP001479290"/>
    </source>
</evidence>
<organism evidence="1 2">
    <name type="scientific">Culter alburnus</name>
    <name type="common">Topmouth culter</name>
    <dbReference type="NCBI Taxonomy" id="194366"/>
    <lineage>
        <taxon>Eukaryota</taxon>
        <taxon>Metazoa</taxon>
        <taxon>Chordata</taxon>
        <taxon>Craniata</taxon>
        <taxon>Vertebrata</taxon>
        <taxon>Euteleostomi</taxon>
        <taxon>Actinopterygii</taxon>
        <taxon>Neopterygii</taxon>
        <taxon>Teleostei</taxon>
        <taxon>Ostariophysi</taxon>
        <taxon>Cypriniformes</taxon>
        <taxon>Xenocyprididae</taxon>
        <taxon>Xenocypridinae</taxon>
        <taxon>Culter</taxon>
    </lineage>
</organism>
<dbReference type="Proteomes" id="UP001479290">
    <property type="component" value="Unassembled WGS sequence"/>
</dbReference>
<protein>
    <submittedName>
        <fullName evidence="1">Uncharacterized protein</fullName>
    </submittedName>
</protein>
<proteinExistence type="predicted"/>
<accession>A0AAW2AQC0</accession>